<organism evidence="1 2">
    <name type="scientific">Jiella avicenniae</name>
    <dbReference type="NCBI Taxonomy" id="2907202"/>
    <lineage>
        <taxon>Bacteria</taxon>
        <taxon>Pseudomonadati</taxon>
        <taxon>Pseudomonadota</taxon>
        <taxon>Alphaproteobacteria</taxon>
        <taxon>Hyphomicrobiales</taxon>
        <taxon>Aurantimonadaceae</taxon>
        <taxon>Jiella</taxon>
    </lineage>
</organism>
<sequence length="267" mass="28065">MPSREPSRIHLARGLFGCLALAGMGEDARAGAWTLAEGSGEVIATGLSSTAEETFGSGGREPAPAAFTKGSASLFVQHGWTDRLTVFAKVEAGREADDMSGYARSGLSEFTAGARYQFHASGGFVASAGLSGRVAAEGEEGIERGATRIEPRLAAGYGFELFGLPAFAEAEAGYGWRIAGEGFDEAKLDLAVGLRPWERWLVLAQAFSTIAVAGPDGADGYAHHKLQGSVVYDIAEHWSLQAGIFATVAGKNAPQERGVVSAIWYRY</sequence>
<dbReference type="EMBL" id="JAJUWU010000004">
    <property type="protein sequence ID" value="MCE7027373.1"/>
    <property type="molecule type" value="Genomic_DNA"/>
</dbReference>
<name>A0A9X1TAP9_9HYPH</name>
<comment type="caution">
    <text evidence="1">The sequence shown here is derived from an EMBL/GenBank/DDBJ whole genome shotgun (WGS) entry which is preliminary data.</text>
</comment>
<dbReference type="AlphaFoldDB" id="A0A9X1TAP9"/>
<proteinExistence type="predicted"/>
<evidence type="ECO:0000313" key="1">
    <source>
        <dbReference type="EMBL" id="MCE7027373.1"/>
    </source>
</evidence>
<protein>
    <submittedName>
        <fullName evidence="1">Uncharacterized protein</fullName>
    </submittedName>
</protein>
<reference evidence="1" key="1">
    <citation type="submission" date="2022-01" db="EMBL/GenBank/DDBJ databases">
        <title>Jiella avicenniae sp. nov., a novel endophytic bacterium isolated from bark of Avicennia marina.</title>
        <authorList>
            <person name="Tuo L."/>
        </authorList>
    </citation>
    <scope>NUCLEOTIDE SEQUENCE</scope>
    <source>
        <strain evidence="1">CBK1P-4</strain>
    </source>
</reference>
<dbReference type="Proteomes" id="UP001139035">
    <property type="component" value="Unassembled WGS sequence"/>
</dbReference>
<keyword evidence="2" id="KW-1185">Reference proteome</keyword>
<dbReference type="RefSeq" id="WP_233718196.1">
    <property type="nucleotide sequence ID" value="NZ_JAJUWU010000004.1"/>
</dbReference>
<accession>A0A9X1TAP9</accession>
<evidence type="ECO:0000313" key="2">
    <source>
        <dbReference type="Proteomes" id="UP001139035"/>
    </source>
</evidence>
<gene>
    <name evidence="1" type="ORF">LZD57_05160</name>
</gene>